<comment type="caution">
    <text evidence="1">The sequence shown here is derived from an EMBL/GenBank/DDBJ whole genome shotgun (WGS) entry which is preliminary data.</text>
</comment>
<gene>
    <name evidence="1" type="ORF">PanWU01x14_005500</name>
</gene>
<proteinExistence type="predicted"/>
<protein>
    <submittedName>
        <fullName evidence="1">Uncharacterized protein</fullName>
    </submittedName>
</protein>
<dbReference type="OrthoDB" id="10271153at2759"/>
<evidence type="ECO:0000313" key="1">
    <source>
        <dbReference type="EMBL" id="PON80100.1"/>
    </source>
</evidence>
<evidence type="ECO:0000313" key="2">
    <source>
        <dbReference type="Proteomes" id="UP000237105"/>
    </source>
</evidence>
<dbReference type="AlphaFoldDB" id="A0A2P5E3L1"/>
<reference evidence="2" key="1">
    <citation type="submission" date="2016-06" db="EMBL/GenBank/DDBJ databases">
        <title>Parallel loss of symbiosis genes in relatives of nitrogen-fixing non-legume Parasponia.</title>
        <authorList>
            <person name="Van Velzen R."/>
            <person name="Holmer R."/>
            <person name="Bu F."/>
            <person name="Rutten L."/>
            <person name="Van Zeijl A."/>
            <person name="Liu W."/>
            <person name="Santuari L."/>
            <person name="Cao Q."/>
            <person name="Sharma T."/>
            <person name="Shen D."/>
            <person name="Roswanjaya Y."/>
            <person name="Wardhani T."/>
            <person name="Kalhor M.S."/>
            <person name="Jansen J."/>
            <person name="Van den Hoogen J."/>
            <person name="Gungor B."/>
            <person name="Hartog M."/>
            <person name="Hontelez J."/>
            <person name="Verver J."/>
            <person name="Yang W.-C."/>
            <person name="Schijlen E."/>
            <person name="Repin R."/>
            <person name="Schilthuizen M."/>
            <person name="Schranz E."/>
            <person name="Heidstra R."/>
            <person name="Miyata K."/>
            <person name="Fedorova E."/>
            <person name="Kohlen W."/>
            <person name="Bisseling T."/>
            <person name="Smit S."/>
            <person name="Geurts R."/>
        </authorList>
    </citation>
    <scope>NUCLEOTIDE SEQUENCE [LARGE SCALE GENOMIC DNA]</scope>
    <source>
        <strain evidence="2">cv. WU1-14</strain>
    </source>
</reference>
<name>A0A2P5E3L1_PARAD</name>
<sequence length="112" mass="12694">MYGTKVSDTCPLYRTRRYFPFLGSKTEAVEITTPARALKATWKTQLAHLTLLPEIVNEAFDELPKREFDWFLVDWKLLPSALGKGALNLSLYVVIFIESTSTKIIIPSTGLE</sequence>
<dbReference type="Proteomes" id="UP000237105">
    <property type="component" value="Unassembled WGS sequence"/>
</dbReference>
<keyword evidence="2" id="KW-1185">Reference proteome</keyword>
<accession>A0A2P5E3L1</accession>
<dbReference type="EMBL" id="JXTB01000002">
    <property type="protein sequence ID" value="PON80100.1"/>
    <property type="molecule type" value="Genomic_DNA"/>
</dbReference>
<organism evidence="1 2">
    <name type="scientific">Parasponia andersonii</name>
    <name type="common">Sponia andersonii</name>
    <dbReference type="NCBI Taxonomy" id="3476"/>
    <lineage>
        <taxon>Eukaryota</taxon>
        <taxon>Viridiplantae</taxon>
        <taxon>Streptophyta</taxon>
        <taxon>Embryophyta</taxon>
        <taxon>Tracheophyta</taxon>
        <taxon>Spermatophyta</taxon>
        <taxon>Magnoliopsida</taxon>
        <taxon>eudicotyledons</taxon>
        <taxon>Gunneridae</taxon>
        <taxon>Pentapetalae</taxon>
        <taxon>rosids</taxon>
        <taxon>fabids</taxon>
        <taxon>Rosales</taxon>
        <taxon>Cannabaceae</taxon>
        <taxon>Parasponia</taxon>
    </lineage>
</organism>